<feature type="compositionally biased region" description="Basic and acidic residues" evidence="1">
    <location>
        <begin position="65"/>
        <end position="84"/>
    </location>
</feature>
<evidence type="ECO:0000313" key="3">
    <source>
        <dbReference type="Proteomes" id="UP001162640"/>
    </source>
</evidence>
<feature type="compositionally biased region" description="Gly residues" evidence="1">
    <location>
        <begin position="93"/>
        <end position="102"/>
    </location>
</feature>
<name>A0A9W7ETZ7_9STRA</name>
<evidence type="ECO:0000256" key="1">
    <source>
        <dbReference type="SAM" id="MobiDB-lite"/>
    </source>
</evidence>
<feature type="region of interest" description="Disordered" evidence="1">
    <location>
        <begin position="1"/>
        <end position="32"/>
    </location>
</feature>
<feature type="region of interest" description="Disordered" evidence="1">
    <location>
        <begin position="141"/>
        <end position="164"/>
    </location>
</feature>
<organism evidence="2 3">
    <name type="scientific">Triparma laevis f. inornata</name>
    <dbReference type="NCBI Taxonomy" id="1714386"/>
    <lineage>
        <taxon>Eukaryota</taxon>
        <taxon>Sar</taxon>
        <taxon>Stramenopiles</taxon>
        <taxon>Ochrophyta</taxon>
        <taxon>Bolidophyceae</taxon>
        <taxon>Parmales</taxon>
        <taxon>Triparmaceae</taxon>
        <taxon>Triparma</taxon>
    </lineage>
</organism>
<reference evidence="3" key="1">
    <citation type="journal article" date="2023" name="Commun. Biol.">
        <title>Genome analysis of Parmales, the sister group of diatoms, reveals the evolutionary specialization of diatoms from phago-mixotrophs to photoautotrophs.</title>
        <authorList>
            <person name="Ban H."/>
            <person name="Sato S."/>
            <person name="Yoshikawa S."/>
            <person name="Yamada K."/>
            <person name="Nakamura Y."/>
            <person name="Ichinomiya M."/>
            <person name="Sato N."/>
            <person name="Blanc-Mathieu R."/>
            <person name="Endo H."/>
            <person name="Kuwata A."/>
            <person name="Ogata H."/>
        </authorList>
    </citation>
    <scope>NUCLEOTIDE SEQUENCE [LARGE SCALE GENOMIC DNA]</scope>
</reference>
<dbReference type="AlphaFoldDB" id="A0A9W7ETZ7"/>
<accession>A0A9W7ETZ7</accession>
<feature type="region of interest" description="Disordered" evidence="1">
    <location>
        <begin position="930"/>
        <end position="957"/>
    </location>
</feature>
<dbReference type="Proteomes" id="UP001162640">
    <property type="component" value="Unassembled WGS sequence"/>
</dbReference>
<proteinExistence type="predicted"/>
<protein>
    <submittedName>
        <fullName evidence="2">Uncharacterized protein</fullName>
    </submittedName>
</protein>
<feature type="compositionally biased region" description="Low complexity" evidence="1">
    <location>
        <begin position="141"/>
        <end position="156"/>
    </location>
</feature>
<comment type="caution">
    <text evidence="2">The sequence shown here is derived from an EMBL/GenBank/DDBJ whole genome shotgun (WGS) entry which is preliminary data.</text>
</comment>
<feature type="region of interest" description="Disordered" evidence="1">
    <location>
        <begin position="56"/>
        <end position="104"/>
    </location>
</feature>
<sequence length="1044" mass="117309">MAKPTPSYTSDDDNDDASASWGSFRFSPLPSPSLPPPLKALVISALYSAAPPRLNTASLSVPQHNYDRPFGEHVDDRADSRADSEGSEDNFGWDGGKCGGEQGHTFTRDELRRYIEDGGSTLTHSYNPGDDFSLNSTPTITTSTSNSSTAKSYASTQPTINHPRPLKAYTSVATSRKVLMERETALRNRYINEAKAKFENYVEKITTMLEASKDLALAELSKQQKNLTSNLETYRSSKIADFDQALEEHNKQYEAEIQGMTASVLAAMNKRREGEVKASKKTLEIMFEKVETEKKEREKKVEENFRKRMKKIEDTFVRQYAECARRVEKYTKIERNKFYTQVKAERKNIGMKCPSPSDKWIKFGSVPEEGQLTPNEEWVGMLGLGGPVVFPIQDESDSPHPAVQRIDRVTRVKKELSPGWILEIHNEGILKRTKKRVPGDYNEDFLARIERSSDTFFPWCNKTRKFLYSVICGVIPKSDAHERPPLGTTRGRYSTNKPRDPVPPHTKCLILDMRTSLTTASFQRSVARNRLVSVQVDKEVQGELLNAEKAKEAAAKSQKKLERLQQAERKALDISKQMMHRLKLHKRYEEQHRQKCSSVTKPSKEQLKQLKQFEERTKITQAELDQATKDSANAKVATAEGKATSKVDSKLIAKAESVLKKARRHAENNINAIAGGITLRTNRGSKDAEEKLTINRITDVLRVILRAVDAREPTQDLGAFNKKFEHLPPNSSVKNIRQNIQHLQSKRRTNILLRPEMSLVVEDLLRFVEENPGMGGSPESLRRTGSGDGTRSWPRTKEIDPRLVAEQKVLLHLHPSIERFGNLDDVPSTDKLVSWANPGWLVDTRVDADRVRRQHNFSSSVSTHAMGIECVRNLEKPLDCIAQASGIDSNIHEGEGDQWRLFPGDVFGKALLDSDSNELGKNYTFVQKKIKKKPSTPRVKREKDGKQGGGAKKKIKKRVDEAGGMTNNSMASAYEEARGYSEDMNPWLTADPNAGVGMGMGVSAEGEGGEGGEVAKMMMTPESEQFDEVLDFFNFEDLASDVLF</sequence>
<feature type="region of interest" description="Disordered" evidence="1">
    <location>
        <begin position="479"/>
        <end position="505"/>
    </location>
</feature>
<evidence type="ECO:0000313" key="2">
    <source>
        <dbReference type="EMBL" id="GMH92659.1"/>
    </source>
</evidence>
<dbReference type="EMBL" id="BLQM01000501">
    <property type="protein sequence ID" value="GMH92659.1"/>
    <property type="molecule type" value="Genomic_DNA"/>
</dbReference>
<feature type="region of interest" description="Disordered" evidence="1">
    <location>
        <begin position="771"/>
        <end position="797"/>
    </location>
</feature>
<gene>
    <name evidence="2" type="ORF">TL16_g12414</name>
</gene>